<dbReference type="GO" id="GO:0120147">
    <property type="term" value="F:formylglycine-generating oxidase activity"/>
    <property type="evidence" value="ECO:0007669"/>
    <property type="project" value="TreeGrafter"/>
</dbReference>
<reference evidence="2" key="1">
    <citation type="submission" date="2020-04" db="EMBL/GenBank/DDBJ databases">
        <title>Deep metagenomics examines the oral microbiome during advanced dental caries in children, revealing novel taxa and co-occurrences with host molecules.</title>
        <authorList>
            <person name="Baker J.L."/>
            <person name="Morton J.T."/>
            <person name="Dinis M."/>
            <person name="Alvarez R."/>
            <person name="Tran N.C."/>
            <person name="Knight R."/>
            <person name="Edlund A."/>
        </authorList>
    </citation>
    <scope>NUCLEOTIDE SEQUENCE</scope>
    <source>
        <strain evidence="2">JCVI_34_bin.1</strain>
    </source>
</reference>
<accession>A0A929RZ10</accession>
<name>A0A929RZ10_9BACT</name>
<dbReference type="Pfam" id="PF03781">
    <property type="entry name" value="FGE-sulfatase"/>
    <property type="match status" value="1"/>
</dbReference>
<dbReference type="PANTHER" id="PTHR23150:SF19">
    <property type="entry name" value="FORMYLGLYCINE-GENERATING ENZYME"/>
    <property type="match status" value="1"/>
</dbReference>
<dbReference type="Proteomes" id="UP000704068">
    <property type="component" value="Unassembled WGS sequence"/>
</dbReference>
<dbReference type="InterPro" id="IPR042095">
    <property type="entry name" value="SUMF_sf"/>
</dbReference>
<dbReference type="InterPro" id="IPR016187">
    <property type="entry name" value="CTDL_fold"/>
</dbReference>
<evidence type="ECO:0000313" key="3">
    <source>
        <dbReference type="Proteomes" id="UP000704068"/>
    </source>
</evidence>
<dbReference type="SUPFAM" id="SSF56436">
    <property type="entry name" value="C-type lectin-like"/>
    <property type="match status" value="1"/>
</dbReference>
<evidence type="ECO:0000259" key="1">
    <source>
        <dbReference type="Pfam" id="PF03781"/>
    </source>
</evidence>
<dbReference type="Gene3D" id="3.90.1580.10">
    <property type="entry name" value="paralog of FGE (formylglycine-generating enzyme)"/>
    <property type="match status" value="1"/>
</dbReference>
<gene>
    <name evidence="2" type="ORF">HXK21_06435</name>
</gene>
<feature type="domain" description="Sulfatase-modifying factor enzyme-like" evidence="1">
    <location>
        <begin position="118"/>
        <end position="227"/>
    </location>
</feature>
<sequence>MVSHHTKAIKSVEEKFGDRFSSLSDDHLNNVNLPRFKDLDTGIVFIYIPRGEYTMGFSEEEYIQIQKLTETPNISIEEMRPVRKVQLRPFLLSITPVLNCHILNYNYLLGKSIKVDGDDYSPFFCDYALAESIATNLSSKIPNEEEWEYACRGGKHSLFCFGNTLPTESELEKWLSWDLSSLTDLNCNDFGLYGLYFGEWCSNDFTVNLELNSDTVSGSKAVRGGGALFFPWQDEEWVYCLSAFRMPSKDLLGDQAAFRLKMEI</sequence>
<proteinExistence type="predicted"/>
<dbReference type="RefSeq" id="WP_303764241.1">
    <property type="nucleotide sequence ID" value="NZ_CAUTDV010000065.1"/>
</dbReference>
<dbReference type="InterPro" id="IPR005532">
    <property type="entry name" value="SUMF_dom"/>
</dbReference>
<dbReference type="PANTHER" id="PTHR23150">
    <property type="entry name" value="SULFATASE MODIFYING FACTOR 1, 2"/>
    <property type="match status" value="1"/>
</dbReference>
<protein>
    <submittedName>
        <fullName evidence="2">SUMF1/EgtB/PvdO family nonheme iron enzyme</fullName>
    </submittedName>
</protein>
<dbReference type="AlphaFoldDB" id="A0A929RZ10"/>
<organism evidence="2 3">
    <name type="scientific">Alloprevotella tannerae</name>
    <dbReference type="NCBI Taxonomy" id="76122"/>
    <lineage>
        <taxon>Bacteria</taxon>
        <taxon>Pseudomonadati</taxon>
        <taxon>Bacteroidota</taxon>
        <taxon>Bacteroidia</taxon>
        <taxon>Bacteroidales</taxon>
        <taxon>Prevotellaceae</taxon>
        <taxon>Alloprevotella</taxon>
    </lineage>
</organism>
<dbReference type="InterPro" id="IPR051043">
    <property type="entry name" value="Sulfatase_Mod_Factor_Kinase"/>
</dbReference>
<comment type="caution">
    <text evidence="2">The sequence shown here is derived from an EMBL/GenBank/DDBJ whole genome shotgun (WGS) entry which is preliminary data.</text>
</comment>
<dbReference type="EMBL" id="JABZGR010000019">
    <property type="protein sequence ID" value="MBF0970664.1"/>
    <property type="molecule type" value="Genomic_DNA"/>
</dbReference>
<evidence type="ECO:0000313" key="2">
    <source>
        <dbReference type="EMBL" id="MBF0970664.1"/>
    </source>
</evidence>